<feature type="compositionally biased region" description="Basic and acidic residues" evidence="1">
    <location>
        <begin position="52"/>
        <end position="62"/>
    </location>
</feature>
<reference evidence="2 3" key="1">
    <citation type="journal article" date="2016" name="Mol. Biol. Evol.">
        <title>Comparative Genomics of Early-Diverging Mushroom-Forming Fungi Provides Insights into the Origins of Lignocellulose Decay Capabilities.</title>
        <authorList>
            <person name="Nagy L.G."/>
            <person name="Riley R."/>
            <person name="Tritt A."/>
            <person name="Adam C."/>
            <person name="Daum C."/>
            <person name="Floudas D."/>
            <person name="Sun H."/>
            <person name="Yadav J.S."/>
            <person name="Pangilinan J."/>
            <person name="Larsson K.H."/>
            <person name="Matsuura K."/>
            <person name="Barry K."/>
            <person name="Labutti K."/>
            <person name="Kuo R."/>
            <person name="Ohm R.A."/>
            <person name="Bhattacharya S.S."/>
            <person name="Shirouzu T."/>
            <person name="Yoshinaga Y."/>
            <person name="Martin F.M."/>
            <person name="Grigoriev I.V."/>
            <person name="Hibbett D.S."/>
        </authorList>
    </citation>
    <scope>NUCLEOTIDE SEQUENCE [LARGE SCALE GENOMIC DNA]</scope>
    <source>
        <strain evidence="2 3">TUFC12733</strain>
    </source>
</reference>
<evidence type="ECO:0000313" key="2">
    <source>
        <dbReference type="EMBL" id="KZO97426.1"/>
    </source>
</evidence>
<dbReference type="EMBL" id="KV417280">
    <property type="protein sequence ID" value="KZO97426.1"/>
    <property type="molecule type" value="Genomic_DNA"/>
</dbReference>
<feature type="compositionally biased region" description="Low complexity" evidence="1">
    <location>
        <begin position="32"/>
        <end position="48"/>
    </location>
</feature>
<accession>A0A167N7J4</accession>
<dbReference type="AlphaFoldDB" id="A0A167N7J4"/>
<gene>
    <name evidence="2" type="ORF">CALVIDRAFT_88272</name>
</gene>
<feature type="compositionally biased region" description="Polar residues" evidence="1">
    <location>
        <begin position="66"/>
        <end position="76"/>
    </location>
</feature>
<sequence>MGKGYANGTASGPRRAQRNRGTVTPPSPPSASPVRRSYASSSPSISPPFAERTPDHPSRLAEKVNASPTEAPNPSYTLVPHAPRAPAPHQGQSTPPSYTAAYNYYSVRSDHLWYRFPPTLSFTVTSHTSR</sequence>
<protein>
    <submittedName>
        <fullName evidence="2">Uncharacterized protein</fullName>
    </submittedName>
</protein>
<feature type="region of interest" description="Disordered" evidence="1">
    <location>
        <begin position="1"/>
        <end position="99"/>
    </location>
</feature>
<name>A0A167N7J4_CALVF</name>
<keyword evidence="3" id="KW-1185">Reference proteome</keyword>
<evidence type="ECO:0000256" key="1">
    <source>
        <dbReference type="SAM" id="MobiDB-lite"/>
    </source>
</evidence>
<organism evidence="2 3">
    <name type="scientific">Calocera viscosa (strain TUFC12733)</name>
    <dbReference type="NCBI Taxonomy" id="1330018"/>
    <lineage>
        <taxon>Eukaryota</taxon>
        <taxon>Fungi</taxon>
        <taxon>Dikarya</taxon>
        <taxon>Basidiomycota</taxon>
        <taxon>Agaricomycotina</taxon>
        <taxon>Dacrymycetes</taxon>
        <taxon>Dacrymycetales</taxon>
        <taxon>Dacrymycetaceae</taxon>
        <taxon>Calocera</taxon>
    </lineage>
</organism>
<evidence type="ECO:0000313" key="3">
    <source>
        <dbReference type="Proteomes" id="UP000076738"/>
    </source>
</evidence>
<dbReference type="Proteomes" id="UP000076738">
    <property type="component" value="Unassembled WGS sequence"/>
</dbReference>
<proteinExistence type="predicted"/>